<protein>
    <submittedName>
        <fullName evidence="1">Uncharacterized protein</fullName>
    </submittedName>
</protein>
<dbReference type="RefSeq" id="WP_096204543.1">
    <property type="nucleotide sequence ID" value="NZ_FZMP01000084.1"/>
</dbReference>
<keyword evidence="2" id="KW-1185">Reference proteome</keyword>
<dbReference type="AlphaFoldDB" id="A0A284VM25"/>
<gene>
    <name evidence="1" type="ORF">MNV_1740002</name>
</gene>
<dbReference type="Proteomes" id="UP000218615">
    <property type="component" value="Unassembled WGS sequence"/>
</dbReference>
<proteinExistence type="predicted"/>
<name>A0A284VM25_9EURY</name>
<dbReference type="Pfam" id="PF19101">
    <property type="entry name" value="DUF5788"/>
    <property type="match status" value="1"/>
</dbReference>
<evidence type="ECO:0000313" key="2">
    <source>
        <dbReference type="Proteomes" id="UP000218615"/>
    </source>
</evidence>
<reference evidence="2" key="1">
    <citation type="submission" date="2017-06" db="EMBL/GenBank/DDBJ databases">
        <authorList>
            <person name="Cremers G."/>
        </authorList>
    </citation>
    <scope>NUCLEOTIDE SEQUENCE [LARGE SCALE GENOMIC DNA]</scope>
</reference>
<dbReference type="EMBL" id="FZMP01000084">
    <property type="protein sequence ID" value="SNQ60257.1"/>
    <property type="molecule type" value="Genomic_DNA"/>
</dbReference>
<evidence type="ECO:0000313" key="1">
    <source>
        <dbReference type="EMBL" id="SNQ60257.1"/>
    </source>
</evidence>
<organism evidence="1 2">
    <name type="scientific">Candidatus Methanoperedens nitratireducens</name>
    <dbReference type="NCBI Taxonomy" id="1392998"/>
    <lineage>
        <taxon>Archaea</taxon>
        <taxon>Methanobacteriati</taxon>
        <taxon>Methanobacteriota</taxon>
        <taxon>Stenosarchaea group</taxon>
        <taxon>Methanomicrobia</taxon>
        <taxon>Methanosarcinales</taxon>
        <taxon>ANME-2 cluster</taxon>
        <taxon>Candidatus Methanoperedentaceae</taxon>
        <taxon>Candidatus Methanoperedens</taxon>
    </lineage>
</organism>
<dbReference type="InterPro" id="IPR043900">
    <property type="entry name" value="DUF5788"/>
</dbReference>
<accession>A0A284VM25</accession>
<sequence>MMVEQKQLKLDDYISLDEREHFLSELHRFLVWVGEPLPDEVEVNGETIKLHELIWRCIHKAELSGQEKERLMELVRLLETKEKHDEEVLQRANLTHEEAKRLYHESAALIRAIMDLRECEAGKVKLKESGEGVRQKIDDAKRWLVFLKGVGKKFS</sequence>
<dbReference type="OrthoDB" id="137027at2157"/>